<name>A0A4Q2JZA4_9ACTN</name>
<dbReference type="Proteomes" id="UP000293345">
    <property type="component" value="Unassembled WGS sequence"/>
</dbReference>
<sequence>MFAQKLAGVHAREKTQTQKRGALQTSGTAHSAFANWNTIERKRPESLDPGLVIRGGRYRI</sequence>
<keyword evidence="3" id="KW-1185">Reference proteome</keyword>
<gene>
    <name evidence="2" type="ORF">ET524_01340</name>
</gene>
<protein>
    <submittedName>
        <fullName evidence="2">Uncharacterized protein</fullName>
    </submittedName>
</protein>
<accession>A0A4Q2JZA4</accession>
<evidence type="ECO:0000256" key="1">
    <source>
        <dbReference type="SAM" id="MobiDB-lite"/>
    </source>
</evidence>
<reference evidence="2 3" key="1">
    <citation type="submission" date="2019-01" db="EMBL/GenBank/DDBJ databases">
        <title>Senegalimassilia sp. nov. KGMB04484 isolated human feces.</title>
        <authorList>
            <person name="Han K.-I."/>
            <person name="Kim J.-S."/>
            <person name="Lee K.C."/>
            <person name="Suh M.K."/>
            <person name="Eom M.K."/>
            <person name="Lee J.H."/>
            <person name="Park S.-H."/>
            <person name="Kang S.W."/>
            <person name="Park J.-E."/>
            <person name="Oh B.S."/>
            <person name="Yu S.Y."/>
            <person name="Choi S.-H."/>
            <person name="Lee D.H."/>
            <person name="Yoon H."/>
            <person name="Kim B.-Y."/>
            <person name="Lee J.H."/>
            <person name="Lee J.-S."/>
        </authorList>
    </citation>
    <scope>NUCLEOTIDE SEQUENCE [LARGE SCALE GENOMIC DNA]</scope>
    <source>
        <strain evidence="2 3">KGMB04484</strain>
    </source>
</reference>
<dbReference type="EMBL" id="SDPW01000001">
    <property type="protein sequence ID" value="RXZ53290.1"/>
    <property type="molecule type" value="Genomic_DNA"/>
</dbReference>
<dbReference type="AlphaFoldDB" id="A0A4Q2JZA4"/>
<organism evidence="2 3">
    <name type="scientific">Senegalimassilia faecalis</name>
    <dbReference type="NCBI Taxonomy" id="2509433"/>
    <lineage>
        <taxon>Bacteria</taxon>
        <taxon>Bacillati</taxon>
        <taxon>Actinomycetota</taxon>
        <taxon>Coriobacteriia</taxon>
        <taxon>Coriobacteriales</taxon>
        <taxon>Coriobacteriaceae</taxon>
        <taxon>Senegalimassilia</taxon>
    </lineage>
</organism>
<dbReference type="RefSeq" id="WP_129423020.1">
    <property type="nucleotide sequence ID" value="NZ_SDPW01000001.1"/>
</dbReference>
<evidence type="ECO:0000313" key="3">
    <source>
        <dbReference type="Proteomes" id="UP000293345"/>
    </source>
</evidence>
<comment type="caution">
    <text evidence="2">The sequence shown here is derived from an EMBL/GenBank/DDBJ whole genome shotgun (WGS) entry which is preliminary data.</text>
</comment>
<proteinExistence type="predicted"/>
<feature type="region of interest" description="Disordered" evidence="1">
    <location>
        <begin position="1"/>
        <end position="29"/>
    </location>
</feature>
<evidence type="ECO:0000313" key="2">
    <source>
        <dbReference type="EMBL" id="RXZ53290.1"/>
    </source>
</evidence>